<gene>
    <name evidence="4" type="ORF">Phou_086430</name>
</gene>
<dbReference type="RefSeq" id="WP_173068315.1">
    <property type="nucleotide sequence ID" value="NZ_BLPF01000003.1"/>
</dbReference>
<evidence type="ECO:0000259" key="3">
    <source>
        <dbReference type="PROSITE" id="PS50043"/>
    </source>
</evidence>
<reference evidence="4 5" key="1">
    <citation type="submission" date="2020-03" db="EMBL/GenBank/DDBJ databases">
        <title>Whole genome shotgun sequence of Phytohabitans houttuyneae NBRC 108639.</title>
        <authorList>
            <person name="Komaki H."/>
            <person name="Tamura T."/>
        </authorList>
    </citation>
    <scope>NUCLEOTIDE SEQUENCE [LARGE SCALE GENOMIC DNA]</scope>
    <source>
        <strain evidence="4 5">NBRC 108639</strain>
    </source>
</reference>
<protein>
    <submittedName>
        <fullName evidence="4">Helix-turn-helix transcriptional regulator</fullName>
    </submittedName>
</protein>
<keyword evidence="2" id="KW-0067">ATP-binding</keyword>
<evidence type="ECO:0000313" key="5">
    <source>
        <dbReference type="Proteomes" id="UP000482800"/>
    </source>
</evidence>
<dbReference type="InterPro" id="IPR000792">
    <property type="entry name" value="Tscrpt_reg_LuxR_C"/>
</dbReference>
<keyword evidence="5" id="KW-1185">Reference proteome</keyword>
<dbReference type="SUPFAM" id="SSF52540">
    <property type="entry name" value="P-loop containing nucleoside triphosphate hydrolases"/>
    <property type="match status" value="1"/>
</dbReference>
<dbReference type="PANTHER" id="PTHR16305">
    <property type="entry name" value="TESTICULAR SOLUBLE ADENYLYL CYCLASE"/>
    <property type="match status" value="1"/>
</dbReference>
<dbReference type="GO" id="GO:0003677">
    <property type="term" value="F:DNA binding"/>
    <property type="evidence" value="ECO:0007669"/>
    <property type="project" value="InterPro"/>
</dbReference>
<dbReference type="Pfam" id="PF13191">
    <property type="entry name" value="AAA_16"/>
    <property type="match status" value="1"/>
</dbReference>
<dbReference type="InterPro" id="IPR036388">
    <property type="entry name" value="WH-like_DNA-bd_sf"/>
</dbReference>
<dbReference type="GO" id="GO:0006355">
    <property type="term" value="P:regulation of DNA-templated transcription"/>
    <property type="evidence" value="ECO:0007669"/>
    <property type="project" value="InterPro"/>
</dbReference>
<dbReference type="InterPro" id="IPR016032">
    <property type="entry name" value="Sig_transdc_resp-reg_C-effctor"/>
</dbReference>
<evidence type="ECO:0000256" key="2">
    <source>
        <dbReference type="ARBA" id="ARBA00022840"/>
    </source>
</evidence>
<dbReference type="EMBL" id="BLPF01000003">
    <property type="protein sequence ID" value="GFJ84463.1"/>
    <property type="molecule type" value="Genomic_DNA"/>
</dbReference>
<dbReference type="CDD" id="cd06170">
    <property type="entry name" value="LuxR_C_like"/>
    <property type="match status" value="1"/>
</dbReference>
<accession>A0A6V8KGU7</accession>
<dbReference type="PANTHER" id="PTHR16305:SF35">
    <property type="entry name" value="TRANSCRIPTIONAL ACTIVATOR DOMAIN"/>
    <property type="match status" value="1"/>
</dbReference>
<dbReference type="Proteomes" id="UP000482800">
    <property type="component" value="Unassembled WGS sequence"/>
</dbReference>
<dbReference type="SMART" id="SM00421">
    <property type="entry name" value="HTH_LUXR"/>
    <property type="match status" value="1"/>
</dbReference>
<dbReference type="InterPro" id="IPR041664">
    <property type="entry name" value="AAA_16"/>
</dbReference>
<reference evidence="4 5" key="2">
    <citation type="submission" date="2020-03" db="EMBL/GenBank/DDBJ databases">
        <authorList>
            <person name="Ichikawa N."/>
            <person name="Kimura A."/>
            <person name="Kitahashi Y."/>
            <person name="Uohara A."/>
        </authorList>
    </citation>
    <scope>NUCLEOTIDE SEQUENCE [LARGE SCALE GENOMIC DNA]</scope>
    <source>
        <strain evidence="4 5">NBRC 108639</strain>
    </source>
</reference>
<evidence type="ECO:0000256" key="1">
    <source>
        <dbReference type="ARBA" id="ARBA00022741"/>
    </source>
</evidence>
<dbReference type="Pfam" id="PF00196">
    <property type="entry name" value="GerE"/>
    <property type="match status" value="1"/>
</dbReference>
<dbReference type="GO" id="GO:0005524">
    <property type="term" value="F:ATP binding"/>
    <property type="evidence" value="ECO:0007669"/>
    <property type="project" value="UniProtKB-KW"/>
</dbReference>
<proteinExistence type="predicted"/>
<dbReference type="PROSITE" id="PS50043">
    <property type="entry name" value="HTH_LUXR_2"/>
    <property type="match status" value="1"/>
</dbReference>
<comment type="caution">
    <text evidence="4">The sequence shown here is derived from an EMBL/GenBank/DDBJ whole genome shotgun (WGS) entry which is preliminary data.</text>
</comment>
<dbReference type="GO" id="GO:0004016">
    <property type="term" value="F:adenylate cyclase activity"/>
    <property type="evidence" value="ECO:0007669"/>
    <property type="project" value="TreeGrafter"/>
</dbReference>
<dbReference type="SUPFAM" id="SSF46894">
    <property type="entry name" value="C-terminal effector domain of the bipartite response regulators"/>
    <property type="match status" value="1"/>
</dbReference>
<evidence type="ECO:0000313" key="4">
    <source>
        <dbReference type="EMBL" id="GFJ84463.1"/>
    </source>
</evidence>
<name>A0A6V8KGU7_9ACTN</name>
<sequence length="946" mass="97748">MWYGEFGLQGRKFERHIIDQVVDGLRSRGGATPGGDTPGSGDSLLLLGEAGIGKSALLRYAADRAGDARVLATGGVPAEAALPFAGLHALLGPVLHLLPELPARQAAALSAAFALVPATGVDPFALAAGTFQLLAAAARERPLLVLVDDLQSLDETSREALLFAARRTPAEGIATLLSATADGPGCGAENGLRAHRVPRLDPVSARELLLRASPSPVDGAVADRLVDAAGGLPLALVDLPAALTPAQLAGAAPVRDPLPAGPEARRVFGPRLAALDPAVRAALLVAAAAGDAGFTATIDAVAALGIDIAALAAAEAAGLVRMEEDGVAFRNPLLRSVAYHEAAPANRRAAHRALAAVTAQVPRAWHLAAAALRPDEETADELERTAAREAAHLPVPEAAQLVERAAELTGPEERRAARLVSAAESWQLAGAGERVRDLVDRAGRLTGDLAVRGRAQDLMAREELRRGRAGHAHRQLAREAARVRGTAPAVAAALLLDAATAARLAGDTAAALVAVRQARLVSGAANGALVVEHAAVLACAGRLTEARALLDERRADLEKEVLAGGGHRTLWTGLPSLLARLGELDAALLLVDDLVSRCRLLDVTGLLPGLLVTRAELHLRAGDWDTAAADAGEATAAAGRLGQDGDAAAAQVCLGRIAAARGARAQCAAHLAQAREVRTRGQLGALAVPVEAAAGLLELGEGDHEAAYARLEQIVRQVEAGLAPDPGAVCWLPDFVEAAVRVSRPDEARRVVAAVSPHAAGSPPFAAAVARSRALLAAGTDAAEQWFHAALRVDGAGAEPFERARDALCYGEWLRRHDRAGEAAPRLAAARATFETLGAAPWAGRAGRALSAVDKIPSGTEDAAPGPRTPLPRLTEQERRVTLLVGRGATNREAARELFLSTKTIEFHLRSVYRKLGVRSRAELANLVGRSAGDIPGTAAGETLGR</sequence>
<dbReference type="AlphaFoldDB" id="A0A6V8KGU7"/>
<organism evidence="4 5">
    <name type="scientific">Phytohabitans houttuyneae</name>
    <dbReference type="NCBI Taxonomy" id="1076126"/>
    <lineage>
        <taxon>Bacteria</taxon>
        <taxon>Bacillati</taxon>
        <taxon>Actinomycetota</taxon>
        <taxon>Actinomycetes</taxon>
        <taxon>Micromonosporales</taxon>
        <taxon>Micromonosporaceae</taxon>
    </lineage>
</organism>
<dbReference type="GO" id="GO:0005737">
    <property type="term" value="C:cytoplasm"/>
    <property type="evidence" value="ECO:0007669"/>
    <property type="project" value="TreeGrafter"/>
</dbReference>
<dbReference type="InterPro" id="IPR027417">
    <property type="entry name" value="P-loop_NTPase"/>
</dbReference>
<dbReference type="PRINTS" id="PR00038">
    <property type="entry name" value="HTHLUXR"/>
</dbReference>
<feature type="domain" description="HTH luxR-type" evidence="3">
    <location>
        <begin position="867"/>
        <end position="932"/>
    </location>
</feature>
<dbReference type="Gene3D" id="1.10.10.10">
    <property type="entry name" value="Winged helix-like DNA-binding domain superfamily/Winged helix DNA-binding domain"/>
    <property type="match status" value="1"/>
</dbReference>
<keyword evidence="1" id="KW-0547">Nucleotide-binding</keyword>